<accession>A0A1M7CJ75</accession>
<protein>
    <submittedName>
        <fullName evidence="3">Uncharacterized protein</fullName>
    </submittedName>
</protein>
<feature type="compositionally biased region" description="Basic and acidic residues" evidence="1">
    <location>
        <begin position="165"/>
        <end position="178"/>
    </location>
</feature>
<gene>
    <name evidence="3" type="ORF">SAMN05444272_1179</name>
</gene>
<keyword evidence="2" id="KW-0472">Membrane</keyword>
<keyword evidence="4" id="KW-1185">Reference proteome</keyword>
<evidence type="ECO:0000256" key="1">
    <source>
        <dbReference type="SAM" id="MobiDB-lite"/>
    </source>
</evidence>
<feature type="region of interest" description="Disordered" evidence="1">
    <location>
        <begin position="132"/>
        <end position="195"/>
    </location>
</feature>
<evidence type="ECO:0000313" key="4">
    <source>
        <dbReference type="Proteomes" id="UP000186002"/>
    </source>
</evidence>
<evidence type="ECO:0000256" key="2">
    <source>
        <dbReference type="SAM" id="Phobius"/>
    </source>
</evidence>
<dbReference type="EMBL" id="FRBW01000001">
    <property type="protein sequence ID" value="SHL67217.1"/>
    <property type="molecule type" value="Genomic_DNA"/>
</dbReference>
<dbReference type="Proteomes" id="UP000186002">
    <property type="component" value="Unassembled WGS sequence"/>
</dbReference>
<feature type="transmembrane region" description="Helical" evidence="2">
    <location>
        <begin position="36"/>
        <end position="58"/>
    </location>
</feature>
<evidence type="ECO:0000313" key="3">
    <source>
        <dbReference type="EMBL" id="SHL67217.1"/>
    </source>
</evidence>
<proteinExistence type="predicted"/>
<keyword evidence="2" id="KW-0812">Transmembrane</keyword>
<name>A0A1M7CJ75_9HYPH</name>
<dbReference type="AlphaFoldDB" id="A0A1M7CJ75"/>
<keyword evidence="2" id="KW-1133">Transmembrane helix</keyword>
<organism evidence="3 4">
    <name type="scientific">Roseibium suaedae</name>
    <dbReference type="NCBI Taxonomy" id="735517"/>
    <lineage>
        <taxon>Bacteria</taxon>
        <taxon>Pseudomonadati</taxon>
        <taxon>Pseudomonadota</taxon>
        <taxon>Alphaproteobacteria</taxon>
        <taxon>Hyphomicrobiales</taxon>
        <taxon>Stappiaceae</taxon>
        <taxon>Roseibium</taxon>
    </lineage>
</organism>
<reference evidence="3 4" key="1">
    <citation type="submission" date="2016-11" db="EMBL/GenBank/DDBJ databases">
        <authorList>
            <person name="Jaros S."/>
            <person name="Januszkiewicz K."/>
            <person name="Wedrychowicz H."/>
        </authorList>
    </citation>
    <scope>NUCLEOTIDE SEQUENCE [LARGE SCALE GENOMIC DNA]</scope>
    <source>
        <strain evidence="3 4">DSM 22153</strain>
    </source>
</reference>
<dbReference type="STRING" id="735517.SAMN05444272_1179"/>
<feature type="compositionally biased region" description="Basic and acidic residues" evidence="1">
    <location>
        <begin position="140"/>
        <end position="154"/>
    </location>
</feature>
<sequence length="195" mass="20559">MAETLTQGAAAAVGINPMAPAHLPSFLPGPDGSDPMMTSVLVGLILLLVAAGSFYLHLHSLPERMAHGRNSKIMELVAVLCLLALFTHNNFFWFAALILVFLPMPDLLTPLVSMSRSLRRLAAQESAVQAAGAATSAPIHGDESTAHKDAHESDLPVDMVATAATERREAAHEAHVKTEMPAAQGAKEPGRDGNA</sequence>